<evidence type="ECO:0000259" key="3">
    <source>
        <dbReference type="Pfam" id="PF02953"/>
    </source>
</evidence>
<comment type="subcellular location">
    <subcellularLocation>
        <location evidence="1">Mitochondrion inner membrane</location>
        <topology evidence="1">Peripheral membrane protein</topology>
        <orientation evidence="1">Intermembrane side</orientation>
    </subcellularLocation>
</comment>
<dbReference type="EMBL" id="JALJOS010000015">
    <property type="protein sequence ID" value="KAK9830672.1"/>
    <property type="molecule type" value="Genomic_DNA"/>
</dbReference>
<evidence type="ECO:0000313" key="5">
    <source>
        <dbReference type="Proteomes" id="UP001438707"/>
    </source>
</evidence>
<dbReference type="Proteomes" id="UP001438707">
    <property type="component" value="Unassembled WGS sequence"/>
</dbReference>
<evidence type="ECO:0000256" key="2">
    <source>
        <dbReference type="SAM" id="MobiDB-lite"/>
    </source>
</evidence>
<keyword evidence="1" id="KW-0811">Translocation</keyword>
<evidence type="ECO:0000256" key="1">
    <source>
        <dbReference type="RuleBase" id="RU367043"/>
    </source>
</evidence>
<dbReference type="SUPFAM" id="SSF144122">
    <property type="entry name" value="Tim10-like"/>
    <property type="match status" value="1"/>
</dbReference>
<organism evidence="4 5">
    <name type="scientific">Apatococcus lobatus</name>
    <dbReference type="NCBI Taxonomy" id="904363"/>
    <lineage>
        <taxon>Eukaryota</taxon>
        <taxon>Viridiplantae</taxon>
        <taxon>Chlorophyta</taxon>
        <taxon>core chlorophytes</taxon>
        <taxon>Trebouxiophyceae</taxon>
        <taxon>Chlorellales</taxon>
        <taxon>Chlorellaceae</taxon>
        <taxon>Apatococcus</taxon>
    </lineage>
</organism>
<keyword evidence="1" id="KW-0999">Mitochondrion inner membrane</keyword>
<comment type="subunit">
    <text evidence="1">Heterohexamer.</text>
</comment>
<keyword evidence="1" id="KW-0496">Mitochondrion</keyword>
<protein>
    <recommendedName>
        <fullName evidence="1">Mitochondrial import inner membrane translocase subunit</fullName>
    </recommendedName>
</protein>
<gene>
    <name evidence="4" type="ORF">WJX74_001892</name>
</gene>
<dbReference type="InterPro" id="IPR004217">
    <property type="entry name" value="Tim10-like"/>
</dbReference>
<comment type="similarity">
    <text evidence="1">Belongs to the small Tim family.</text>
</comment>
<keyword evidence="1" id="KW-0653">Protein transport</keyword>
<proteinExistence type="inferred from homology"/>
<keyword evidence="1" id="KW-0813">Transport</keyword>
<keyword evidence="1" id="KW-1015">Disulfide bond</keyword>
<feature type="domain" description="Tim10-like" evidence="3">
    <location>
        <begin position="25"/>
        <end position="81"/>
    </location>
</feature>
<feature type="compositionally biased region" description="Low complexity" evidence="2">
    <location>
        <begin position="1"/>
        <end position="19"/>
    </location>
</feature>
<feature type="region of interest" description="Disordered" evidence="2">
    <location>
        <begin position="1"/>
        <end position="21"/>
    </location>
</feature>
<accession>A0AAW1RBT8</accession>
<dbReference type="Gene3D" id="1.10.287.810">
    <property type="entry name" value="Mitochondrial import inner membrane translocase subunit tim13 like domains"/>
    <property type="match status" value="1"/>
</dbReference>
<comment type="caution">
    <text evidence="4">The sequence shown here is derived from an EMBL/GenBank/DDBJ whole genome shotgun (WGS) entry which is preliminary data.</text>
</comment>
<evidence type="ECO:0000313" key="4">
    <source>
        <dbReference type="EMBL" id="KAK9830672.1"/>
    </source>
</evidence>
<sequence length="113" mass="12072">MDFGSPSSSSSGGDKPSPSQILGEVQRQVQVAQFQEFVSTVRDKCFEKCVTKPSSSLGSSEQQCLARCCDRYAEATQIVMRSQADIITAGLSATASRMISARSANQHAVLGHI</sequence>
<name>A0AAW1RBT8_9CHLO</name>
<comment type="domain">
    <text evidence="1">The twin CX3C motif contains 4 conserved Cys residues that form 2 disulfide bonds in the mitochondrial intermembrane space.</text>
</comment>
<comment type="function">
    <text evidence="1">Mitochondrial intermembrane chaperone that participates in the import and insertion of some multi-pass transmembrane proteins into the mitochondrial inner membrane. Also required for the transfer of beta-barrel precursors from the TOM complex to the sorting and assembly machinery (SAM complex) of the outer membrane. Acts as a chaperone-like protein that protects the hydrophobic precursors from aggregation and guide them through the mitochondrial intermembrane space.</text>
</comment>
<dbReference type="AlphaFoldDB" id="A0AAW1RBT8"/>
<keyword evidence="1" id="KW-0472">Membrane</keyword>
<dbReference type="Pfam" id="PF02953">
    <property type="entry name" value="zf-Tim10_DDP"/>
    <property type="match status" value="1"/>
</dbReference>
<dbReference type="GO" id="GO:0005743">
    <property type="term" value="C:mitochondrial inner membrane"/>
    <property type="evidence" value="ECO:0007669"/>
    <property type="project" value="UniProtKB-SubCell"/>
</dbReference>
<keyword evidence="5" id="KW-1185">Reference proteome</keyword>
<dbReference type="GO" id="GO:0015031">
    <property type="term" value="P:protein transport"/>
    <property type="evidence" value="ECO:0007669"/>
    <property type="project" value="UniProtKB-KW"/>
</dbReference>
<keyword evidence="1" id="KW-0143">Chaperone</keyword>
<dbReference type="InterPro" id="IPR035427">
    <property type="entry name" value="Tim10-like_dom_sf"/>
</dbReference>
<reference evidence="4 5" key="1">
    <citation type="journal article" date="2024" name="Nat. Commun.">
        <title>Phylogenomics reveals the evolutionary origins of lichenization in chlorophyte algae.</title>
        <authorList>
            <person name="Puginier C."/>
            <person name="Libourel C."/>
            <person name="Otte J."/>
            <person name="Skaloud P."/>
            <person name="Haon M."/>
            <person name="Grisel S."/>
            <person name="Petersen M."/>
            <person name="Berrin J.G."/>
            <person name="Delaux P.M."/>
            <person name="Dal Grande F."/>
            <person name="Keller J."/>
        </authorList>
    </citation>
    <scope>NUCLEOTIDE SEQUENCE [LARGE SCALE GENOMIC DNA]</scope>
    <source>
        <strain evidence="4 5">SAG 2145</strain>
    </source>
</reference>